<dbReference type="CDD" id="cd20513">
    <property type="entry name" value="CYCLIN_CCNC_rpt1"/>
    <property type="match status" value="1"/>
</dbReference>
<comment type="caution">
    <text evidence="5">The sequence shown here is derived from an EMBL/GenBank/DDBJ whole genome shotgun (WGS) entry which is preliminary data.</text>
</comment>
<dbReference type="EMBL" id="MBFT01000026">
    <property type="protein sequence ID" value="PVU99633.1"/>
    <property type="molecule type" value="Genomic_DNA"/>
</dbReference>
<dbReference type="PIRSF" id="PIRSF028758">
    <property type="entry name" value="Cyclin, C/H/G types"/>
    <property type="match status" value="1"/>
</dbReference>
<dbReference type="Gene3D" id="1.10.472.10">
    <property type="entry name" value="Cyclin-like"/>
    <property type="match status" value="2"/>
</dbReference>
<name>A0A2T9Z4W3_9FUNG</name>
<dbReference type="GO" id="GO:0016538">
    <property type="term" value="F:cyclin-dependent protein serine/threonine kinase regulator activity"/>
    <property type="evidence" value="ECO:0007669"/>
    <property type="project" value="InterPro"/>
</dbReference>
<dbReference type="Pfam" id="PF00134">
    <property type="entry name" value="Cyclin_N"/>
    <property type="match status" value="1"/>
</dbReference>
<keyword evidence="1" id="KW-0805">Transcription regulation</keyword>
<gene>
    <name evidence="5" type="ORF">BB559_000524</name>
</gene>
<accession>A0A2T9Z4W3</accession>
<dbReference type="PANTHER" id="PTHR10026">
    <property type="entry name" value="CYCLIN"/>
    <property type="match status" value="1"/>
</dbReference>
<dbReference type="SUPFAM" id="SSF47954">
    <property type="entry name" value="Cyclin-like"/>
    <property type="match status" value="2"/>
</dbReference>
<dbReference type="AlphaFoldDB" id="A0A2T9Z4W3"/>
<protein>
    <recommendedName>
        <fullName evidence="4">Cyclin-like domain-containing protein</fullName>
    </recommendedName>
</protein>
<comment type="similarity">
    <text evidence="3">Belongs to the cyclin family.</text>
</comment>
<organism evidence="5 6">
    <name type="scientific">Furculomyces boomerangus</name>
    <dbReference type="NCBI Taxonomy" id="61424"/>
    <lineage>
        <taxon>Eukaryota</taxon>
        <taxon>Fungi</taxon>
        <taxon>Fungi incertae sedis</taxon>
        <taxon>Zoopagomycota</taxon>
        <taxon>Kickxellomycotina</taxon>
        <taxon>Harpellomycetes</taxon>
        <taxon>Harpellales</taxon>
        <taxon>Harpellaceae</taxon>
        <taxon>Furculomyces</taxon>
    </lineage>
</organism>
<dbReference type="PRINTS" id="PR00685">
    <property type="entry name" value="TIFACTORIIB"/>
</dbReference>
<dbReference type="InterPro" id="IPR013763">
    <property type="entry name" value="Cyclin-like_dom"/>
</dbReference>
<keyword evidence="2" id="KW-0804">Transcription</keyword>
<evidence type="ECO:0000259" key="4">
    <source>
        <dbReference type="SMART" id="SM00385"/>
    </source>
</evidence>
<dbReference type="GO" id="GO:0006357">
    <property type="term" value="P:regulation of transcription by RNA polymerase II"/>
    <property type="evidence" value="ECO:0007669"/>
    <property type="project" value="InterPro"/>
</dbReference>
<evidence type="ECO:0000256" key="3">
    <source>
        <dbReference type="RuleBase" id="RU000383"/>
    </source>
</evidence>
<dbReference type="InterPro" id="IPR043198">
    <property type="entry name" value="Cyclin/Ssn8"/>
</dbReference>
<keyword evidence="3" id="KW-0195">Cyclin</keyword>
<dbReference type="InterPro" id="IPR006671">
    <property type="entry name" value="Cyclin_N"/>
</dbReference>
<dbReference type="STRING" id="61424.A0A2T9Z4W3"/>
<reference evidence="5 6" key="1">
    <citation type="journal article" date="2018" name="MBio">
        <title>Comparative Genomics Reveals the Core Gene Toolbox for the Fungus-Insect Symbiosis.</title>
        <authorList>
            <person name="Wang Y."/>
            <person name="Stata M."/>
            <person name="Wang W."/>
            <person name="Stajich J.E."/>
            <person name="White M.M."/>
            <person name="Moncalvo J.M."/>
        </authorList>
    </citation>
    <scope>NUCLEOTIDE SEQUENCE [LARGE SCALE GENOMIC DNA]</scope>
    <source>
        <strain evidence="5 6">AUS-77-4</strain>
    </source>
</reference>
<proteinExistence type="inferred from homology"/>
<dbReference type="InterPro" id="IPR036915">
    <property type="entry name" value="Cyclin-like_sf"/>
</dbReference>
<dbReference type="SMART" id="SM00385">
    <property type="entry name" value="CYCLIN"/>
    <property type="match status" value="2"/>
</dbReference>
<feature type="domain" description="Cyclin-like" evidence="4">
    <location>
        <begin position="46"/>
        <end position="140"/>
    </location>
</feature>
<evidence type="ECO:0000313" key="6">
    <source>
        <dbReference type="Proteomes" id="UP000245699"/>
    </source>
</evidence>
<dbReference type="InterPro" id="IPR000812">
    <property type="entry name" value="TFIIB"/>
</dbReference>
<keyword evidence="6" id="KW-1185">Reference proteome</keyword>
<dbReference type="OrthoDB" id="10266018at2759"/>
<evidence type="ECO:0000256" key="1">
    <source>
        <dbReference type="ARBA" id="ARBA00023015"/>
    </source>
</evidence>
<evidence type="ECO:0000313" key="5">
    <source>
        <dbReference type="EMBL" id="PVU99633.1"/>
    </source>
</evidence>
<evidence type="ECO:0000256" key="2">
    <source>
        <dbReference type="ARBA" id="ARBA00023163"/>
    </source>
</evidence>
<feature type="domain" description="Cyclin-like" evidence="4">
    <location>
        <begin position="153"/>
        <end position="236"/>
    </location>
</feature>
<dbReference type="GO" id="GO:0070897">
    <property type="term" value="P:transcription preinitiation complex assembly"/>
    <property type="evidence" value="ECO:0007669"/>
    <property type="project" value="InterPro"/>
</dbReference>
<dbReference type="Proteomes" id="UP000245699">
    <property type="component" value="Unassembled WGS sequence"/>
</dbReference>
<sequence length="257" mass="30129">MHSNYHSSSQHNKFLVSSDELEFLASKRQFRIPKSRQIELNIHFFNVLQRIGKNLHLREEVICTCMIYFQRFYKRNDYSILNPHLMLCTCLYLACKVEEMPHHLNTIINESTKVLEDLPVPLKFNCTRQDLVDCEVILLEELEFYLIISHPYKQLVKFGQELGLEGNTIQLAWYITNDTYFTDIPLMYTPEAIALAVTFLVAQLERDDGNEGILGLIDRTEIDMQDVNNITKEILNAICTRSNFNEKKTINYLKQII</sequence>